<evidence type="ECO:0000259" key="1">
    <source>
        <dbReference type="SMART" id="SM00746"/>
    </source>
</evidence>
<dbReference type="Pfam" id="PF13478">
    <property type="entry name" value="XdhC_C"/>
    <property type="match status" value="1"/>
</dbReference>
<dbReference type="InterPro" id="IPR027051">
    <property type="entry name" value="XdhC_Rossmann_dom"/>
</dbReference>
<gene>
    <name evidence="2" type="ORF">CJU94_37755</name>
</gene>
<organism evidence="2 3">
    <name type="scientific">Paraburkholderia aromaticivorans</name>
    <dbReference type="NCBI Taxonomy" id="2026199"/>
    <lineage>
        <taxon>Bacteria</taxon>
        <taxon>Pseudomonadati</taxon>
        <taxon>Pseudomonadota</taxon>
        <taxon>Betaproteobacteria</taxon>
        <taxon>Burkholderiales</taxon>
        <taxon>Burkholderiaceae</taxon>
        <taxon>Paraburkholderia</taxon>
    </lineage>
</organism>
<dbReference type="Gene3D" id="1.10.620.20">
    <property type="entry name" value="Ribonucleotide Reductase, subunit A"/>
    <property type="match status" value="1"/>
</dbReference>
<dbReference type="EMBL" id="CP022992">
    <property type="protein sequence ID" value="ASW03916.1"/>
    <property type="molecule type" value="Genomic_DNA"/>
</dbReference>
<evidence type="ECO:0000313" key="3">
    <source>
        <dbReference type="Proteomes" id="UP000215158"/>
    </source>
</evidence>
<dbReference type="GO" id="GO:0016491">
    <property type="term" value="F:oxidoreductase activity"/>
    <property type="evidence" value="ECO:0007669"/>
    <property type="project" value="InterPro"/>
</dbReference>
<dbReference type="SMART" id="SM00746">
    <property type="entry name" value="TRASH"/>
    <property type="match status" value="1"/>
</dbReference>
<dbReference type="PANTHER" id="PTHR30388">
    <property type="entry name" value="ALDEHYDE OXIDOREDUCTASE MOLYBDENUM COFACTOR ASSEMBLY PROTEIN"/>
    <property type="match status" value="1"/>
</dbReference>
<evidence type="ECO:0000313" key="2">
    <source>
        <dbReference type="EMBL" id="ASW03916.1"/>
    </source>
</evidence>
<dbReference type="InterPro" id="IPR003777">
    <property type="entry name" value="XdhC_CoxI"/>
</dbReference>
<dbReference type="AlphaFoldDB" id="A0A248VXZ3"/>
<protein>
    <submittedName>
        <fullName evidence="2">Sulfurylase large subunit</fullName>
    </submittedName>
</protein>
<dbReference type="Proteomes" id="UP000215158">
    <property type="component" value="Plasmid pBN2"/>
</dbReference>
<dbReference type="InterPro" id="IPR052698">
    <property type="entry name" value="MoCofactor_Util/Proc"/>
</dbReference>
<geneLocation type="plasmid" evidence="2 3">
    <name>pBN2</name>
</geneLocation>
<dbReference type="PANTHER" id="PTHR30388:SF6">
    <property type="entry name" value="XANTHINE DEHYDROGENASE SUBUNIT A-RELATED"/>
    <property type="match status" value="1"/>
</dbReference>
<sequence>MNDDTLVQLEQRLIEQARPFAVATVIRAVPPTSTWVGAQALVEGDGTLHGWIGGGCSRAIVVQAAQEAMKSGQPKMVRISNEHATPEADVEDHAMPCASNGTIQLFIQPTVPAPSVLVLGSTPTALEACVLARRIGLRVCAAASVTAPLAELGLQRVIEGFDTGALDRLKPQFVLVATQGDGDEDALEAALRSSAAAVLMVASKRKAEKLRAAMRARGIAPERLAALHAPAGPDINARTPQEIALGAVAGLVTLRRLLEQTSAAAPDPHAVGADALPVAPSRESTASAEPAAARYVNPVCGMEIDIASARHVVAFGGQRHYFCCDGCKLEFERSPDKYLAIAQGARQREVT</sequence>
<dbReference type="RefSeq" id="WP_035477365.1">
    <property type="nucleotide sequence ID" value="NZ_CP022992.1"/>
</dbReference>
<reference evidence="2 3" key="1">
    <citation type="submission" date="2017-08" db="EMBL/GenBank/DDBJ databases">
        <title>Identification and genetic characteristics of simultaneous BTEX- and naphthalene-degrading Paraburkholderia sp. BN5 isolated from petroleum-contaminated soil.</title>
        <authorList>
            <person name="Lee Y."/>
            <person name="Jeon C.O."/>
        </authorList>
    </citation>
    <scope>NUCLEOTIDE SEQUENCE [LARGE SCALE GENOMIC DNA]</scope>
    <source>
        <strain evidence="2 3">BN5</strain>
        <plasmid evidence="2 3">pBN2</plasmid>
    </source>
</reference>
<dbReference type="OrthoDB" id="9815497at2"/>
<proteinExistence type="predicted"/>
<name>A0A248VXZ3_9BURK</name>
<dbReference type="Pfam" id="PF04945">
    <property type="entry name" value="YHS"/>
    <property type="match status" value="1"/>
</dbReference>
<dbReference type="KEGG" id="parb:CJU94_37755"/>
<dbReference type="Pfam" id="PF02625">
    <property type="entry name" value="XdhC_CoxI"/>
    <property type="match status" value="1"/>
</dbReference>
<dbReference type="SUPFAM" id="SSF47240">
    <property type="entry name" value="Ferritin-like"/>
    <property type="match status" value="1"/>
</dbReference>
<dbReference type="InterPro" id="IPR009078">
    <property type="entry name" value="Ferritin-like_SF"/>
</dbReference>
<dbReference type="Gene3D" id="3.40.50.720">
    <property type="entry name" value="NAD(P)-binding Rossmann-like Domain"/>
    <property type="match status" value="1"/>
</dbReference>
<feature type="domain" description="TRASH" evidence="1">
    <location>
        <begin position="297"/>
        <end position="335"/>
    </location>
</feature>
<dbReference type="InterPro" id="IPR007029">
    <property type="entry name" value="YHS_dom"/>
</dbReference>
<accession>A0A248VXZ3</accession>
<keyword evidence="2" id="KW-0614">Plasmid</keyword>
<keyword evidence="3" id="KW-1185">Reference proteome</keyword>
<dbReference type="InterPro" id="IPR011017">
    <property type="entry name" value="TRASH_dom"/>
</dbReference>
<dbReference type="InterPro" id="IPR012348">
    <property type="entry name" value="RNR-like"/>
</dbReference>